<feature type="region of interest" description="Disordered" evidence="1">
    <location>
        <begin position="1"/>
        <end position="57"/>
    </location>
</feature>
<evidence type="ECO:0000313" key="2">
    <source>
        <dbReference type="EMBL" id="CAB9528268.1"/>
    </source>
</evidence>
<feature type="compositionally biased region" description="Polar residues" evidence="1">
    <location>
        <begin position="72"/>
        <end position="84"/>
    </location>
</feature>
<name>A0A9N8HZ67_9STRA</name>
<reference evidence="2" key="1">
    <citation type="submission" date="2020-06" db="EMBL/GenBank/DDBJ databases">
        <authorList>
            <consortium name="Plant Systems Biology data submission"/>
        </authorList>
    </citation>
    <scope>NUCLEOTIDE SEQUENCE</scope>
    <source>
        <strain evidence="2">D6</strain>
    </source>
</reference>
<feature type="compositionally biased region" description="Basic residues" evidence="1">
    <location>
        <begin position="147"/>
        <end position="164"/>
    </location>
</feature>
<keyword evidence="3" id="KW-1185">Reference proteome</keyword>
<protein>
    <submittedName>
        <fullName evidence="2">Uncharacterized protein</fullName>
    </submittedName>
</protein>
<dbReference type="EMBL" id="CAICTM010002184">
    <property type="protein sequence ID" value="CAB9528268.1"/>
    <property type="molecule type" value="Genomic_DNA"/>
</dbReference>
<evidence type="ECO:0000313" key="3">
    <source>
        <dbReference type="Proteomes" id="UP001153069"/>
    </source>
</evidence>
<feature type="compositionally biased region" description="Polar residues" evidence="1">
    <location>
        <begin position="1"/>
        <end position="37"/>
    </location>
</feature>
<evidence type="ECO:0000256" key="1">
    <source>
        <dbReference type="SAM" id="MobiDB-lite"/>
    </source>
</evidence>
<feature type="region of interest" description="Disordered" evidence="1">
    <location>
        <begin position="72"/>
        <end position="183"/>
    </location>
</feature>
<comment type="caution">
    <text evidence="2">The sequence shown here is derived from an EMBL/GenBank/DDBJ whole genome shotgun (WGS) entry which is preliminary data.</text>
</comment>
<feature type="compositionally biased region" description="Polar residues" evidence="1">
    <location>
        <begin position="136"/>
        <end position="146"/>
    </location>
</feature>
<dbReference type="AlphaFoldDB" id="A0A9N8HZ67"/>
<organism evidence="2 3">
    <name type="scientific">Seminavis robusta</name>
    <dbReference type="NCBI Taxonomy" id="568900"/>
    <lineage>
        <taxon>Eukaryota</taxon>
        <taxon>Sar</taxon>
        <taxon>Stramenopiles</taxon>
        <taxon>Ochrophyta</taxon>
        <taxon>Bacillariophyta</taxon>
        <taxon>Bacillariophyceae</taxon>
        <taxon>Bacillariophycidae</taxon>
        <taxon>Naviculales</taxon>
        <taxon>Naviculaceae</taxon>
        <taxon>Seminavis</taxon>
    </lineage>
</organism>
<dbReference type="Proteomes" id="UP001153069">
    <property type="component" value="Unassembled WGS sequence"/>
</dbReference>
<sequence length="255" mass="29282">MGNTPATPHQQDRQLNYSFSHLRNQPGSQPAQPTQRPTYLGPLRQPQGRPQFPGSNLRRQLQPYRRQRNLQHNSIPLQPNNGRSHSPLPLFDSSESSRETTSLHLPPPPSGVPKPHGEYNSKATLLDQAPTYEPHSYSQQRSTTVTKSRHHRRQKLKQQRRAKASKASNQCTNRNRKPNKPPGVKLATYNNMQDGRNNRLTLLARNLEEQQVGLCLATEAKIPNEVHTKARLWLRYFLHLHNKQKPRWPCPLCPS</sequence>
<accession>A0A9N8HZ67</accession>
<proteinExistence type="predicted"/>
<gene>
    <name evidence="2" type="ORF">SEMRO_2186_G318160.1</name>
</gene>